<dbReference type="AlphaFoldDB" id="A0ABD5X960"/>
<evidence type="ECO:0000313" key="4">
    <source>
        <dbReference type="Proteomes" id="UP001596414"/>
    </source>
</evidence>
<keyword evidence="1" id="KW-0472">Membrane</keyword>
<name>A0ABD5X960_9EURY</name>
<dbReference type="Pfam" id="PF07790">
    <property type="entry name" value="Pilin_N"/>
    <property type="match status" value="1"/>
</dbReference>
<reference evidence="3 4" key="1">
    <citation type="journal article" date="2014" name="Int. J. Syst. Evol. Microbiol.">
        <title>Complete genome sequence of Corynebacterium casei LMG S-19264T (=DSM 44701T), isolated from a smear-ripened cheese.</title>
        <authorList>
            <consortium name="US DOE Joint Genome Institute (JGI-PGF)"/>
            <person name="Walter F."/>
            <person name="Albersmeier A."/>
            <person name="Kalinowski J."/>
            <person name="Ruckert C."/>
        </authorList>
    </citation>
    <scope>NUCLEOTIDE SEQUENCE [LARGE SCALE GENOMIC DNA]</scope>
    <source>
        <strain evidence="3 4">CGMCC 4.7215</strain>
    </source>
</reference>
<organism evidence="3 4">
    <name type="scientific">Halovenus rubra</name>
    <dbReference type="NCBI Taxonomy" id="869890"/>
    <lineage>
        <taxon>Archaea</taxon>
        <taxon>Methanobacteriati</taxon>
        <taxon>Methanobacteriota</taxon>
        <taxon>Stenosarchaea group</taxon>
        <taxon>Halobacteria</taxon>
        <taxon>Halobacteriales</taxon>
        <taxon>Haloarculaceae</taxon>
        <taxon>Halovenus</taxon>
    </lineage>
</organism>
<dbReference type="NCBIfam" id="TIGR02537">
    <property type="entry name" value="arch_flag_Nterm"/>
    <property type="match status" value="1"/>
</dbReference>
<dbReference type="InterPro" id="IPR012859">
    <property type="entry name" value="Pilin_N_archaeal"/>
</dbReference>
<evidence type="ECO:0000256" key="1">
    <source>
        <dbReference type="SAM" id="Phobius"/>
    </source>
</evidence>
<feature type="domain" description="Archaeal Type IV pilin N-terminal" evidence="2">
    <location>
        <begin position="9"/>
        <end position="90"/>
    </location>
</feature>
<evidence type="ECO:0000313" key="3">
    <source>
        <dbReference type="EMBL" id="MFC7126336.1"/>
    </source>
</evidence>
<comment type="caution">
    <text evidence="3">The sequence shown here is derived from an EMBL/GenBank/DDBJ whole genome shotgun (WGS) entry which is preliminary data.</text>
</comment>
<dbReference type="EMBL" id="JBHSZQ010000020">
    <property type="protein sequence ID" value="MFC7126336.1"/>
    <property type="molecule type" value="Genomic_DNA"/>
</dbReference>
<dbReference type="RefSeq" id="WP_267635891.1">
    <property type="nucleotide sequence ID" value="NZ_JAODIY010000001.1"/>
</dbReference>
<evidence type="ECO:0000259" key="2">
    <source>
        <dbReference type="Pfam" id="PF07790"/>
    </source>
</evidence>
<dbReference type="Proteomes" id="UP001596414">
    <property type="component" value="Unassembled WGS sequence"/>
</dbReference>
<proteinExistence type="predicted"/>
<gene>
    <name evidence="3" type="ORF">ACFQJ7_09860</name>
</gene>
<sequence length="196" mass="20981">MRESPRSQRAVSPVISTVLVVAITVILGAVIATFVLGLGETVSDPGPNIGETTGEIERQDGYQGGIVRITHVAGDSVPVSEMEIVVDATDAACRQRARILNLPSSATGFGENGFSDANLEAGDESIISKGQTADQKWEPGVLHTTNQNRFEAGKFFEFRIAKGECQLTAGDQITVDLVHTPTKSIMISQEIQVQER</sequence>
<protein>
    <submittedName>
        <fullName evidence="3">Type IV pilin</fullName>
    </submittedName>
</protein>
<keyword evidence="1" id="KW-0812">Transmembrane</keyword>
<feature type="transmembrane region" description="Helical" evidence="1">
    <location>
        <begin position="12"/>
        <end position="38"/>
    </location>
</feature>
<accession>A0ABD5X960</accession>
<dbReference type="InterPro" id="IPR013373">
    <property type="entry name" value="Flagellin/pilin_N_arc"/>
</dbReference>
<keyword evidence="1" id="KW-1133">Transmembrane helix</keyword>